<gene>
    <name evidence="1" type="ORF">Vadar_025831</name>
</gene>
<reference evidence="1 2" key="1">
    <citation type="journal article" date="2021" name="Hortic Res">
        <title>High-quality reference genome and annotation aids understanding of berry development for evergreen blueberry (Vaccinium darrowii).</title>
        <authorList>
            <person name="Yu J."/>
            <person name="Hulse-Kemp A.M."/>
            <person name="Babiker E."/>
            <person name="Staton M."/>
        </authorList>
    </citation>
    <scope>NUCLEOTIDE SEQUENCE [LARGE SCALE GENOMIC DNA]</scope>
    <source>
        <strain evidence="2">cv. NJ 8807/NJ 8810</strain>
        <tissue evidence="1">Young leaf</tissue>
    </source>
</reference>
<evidence type="ECO:0000313" key="1">
    <source>
        <dbReference type="EMBL" id="KAH7835399.1"/>
    </source>
</evidence>
<sequence>MSGPLLILVSLLTSTIILISYSDYPLLLEMGNKRVVMVPANEVDLTAVKYEPEVIEAPHLAGLSLKLFVKLVEAPLIGSLIVSYLKKQNKMFGMLRNSVIPETPMYTPEFPPQEPESGVVCLEEDGKPEDRVEFALKCLPHYDAAICWTGDSTPFFRYWRIRDYAYAYRSGKANPSMVVERFIRVMKEFSKKKPPAPLLISFDAEELRKQAAASTQRFEEGNPLSILDGIIMAVKDDIDCYPHPSKAATTWFHEVRRVEKDAVCVSRLRSCGVIFVGKANMHEMGLGTTGNNANYGTPRNPHASDRYTGGSSSGPAAIVASGLCSAALGTDGGGSIRIPASLCGVVGLKTTYGRTDMKGSLCDTGTVEIIGPIAATVEDVMLVYAAILGSSPVDRISLRPSLPCLPNLSSSESSNALGSLRLGKYTEWFNDVFSSDISRKCDNILNLLLEKHGCKTIEIAIPELDEMRLAHLVSIGSESLCGLKPYYQDGKNVELTYDSRTNLVLFQSFTASGYIAAQRLRRRVMYHHMEILKKVDVIVTPTTGMTAPVIPPEALKVGETDLQVTGNLMRFIIAPNLLGLPAVSVPVGYDNQGLPIGLQIIGRPWAEASILRLAAAVEDLCPEPKKKPMSYYDILKGN</sequence>
<keyword evidence="2" id="KW-1185">Reference proteome</keyword>
<evidence type="ECO:0000313" key="2">
    <source>
        <dbReference type="Proteomes" id="UP000828048"/>
    </source>
</evidence>
<dbReference type="Proteomes" id="UP000828048">
    <property type="component" value="Chromosome 2"/>
</dbReference>
<accession>A0ACB7X404</accession>
<name>A0ACB7X404_9ERIC</name>
<organism evidence="1 2">
    <name type="scientific">Vaccinium darrowii</name>
    <dbReference type="NCBI Taxonomy" id="229202"/>
    <lineage>
        <taxon>Eukaryota</taxon>
        <taxon>Viridiplantae</taxon>
        <taxon>Streptophyta</taxon>
        <taxon>Embryophyta</taxon>
        <taxon>Tracheophyta</taxon>
        <taxon>Spermatophyta</taxon>
        <taxon>Magnoliopsida</taxon>
        <taxon>eudicotyledons</taxon>
        <taxon>Gunneridae</taxon>
        <taxon>Pentapetalae</taxon>
        <taxon>asterids</taxon>
        <taxon>Ericales</taxon>
        <taxon>Ericaceae</taxon>
        <taxon>Vaccinioideae</taxon>
        <taxon>Vaccinieae</taxon>
        <taxon>Vaccinium</taxon>
    </lineage>
</organism>
<protein>
    <submittedName>
        <fullName evidence="1">Uncharacterized protein</fullName>
    </submittedName>
</protein>
<proteinExistence type="predicted"/>
<comment type="caution">
    <text evidence="1">The sequence shown here is derived from an EMBL/GenBank/DDBJ whole genome shotgun (WGS) entry which is preliminary data.</text>
</comment>
<dbReference type="EMBL" id="CM037152">
    <property type="protein sequence ID" value="KAH7835399.1"/>
    <property type="molecule type" value="Genomic_DNA"/>
</dbReference>